<protein>
    <recommendedName>
        <fullName evidence="3">F-box domain-containing protein</fullName>
    </recommendedName>
</protein>
<accession>A0A164NYT4</accession>
<dbReference type="EMBL" id="KV419439">
    <property type="protein sequence ID" value="KZS88179.1"/>
    <property type="molecule type" value="Genomic_DNA"/>
</dbReference>
<gene>
    <name evidence="1" type="ORF">SISNIDRAFT_267637</name>
</gene>
<organism evidence="1 2">
    <name type="scientific">Sistotremastrum niveocremeum HHB9708</name>
    <dbReference type="NCBI Taxonomy" id="1314777"/>
    <lineage>
        <taxon>Eukaryota</taxon>
        <taxon>Fungi</taxon>
        <taxon>Dikarya</taxon>
        <taxon>Basidiomycota</taxon>
        <taxon>Agaricomycotina</taxon>
        <taxon>Agaricomycetes</taxon>
        <taxon>Sistotremastrales</taxon>
        <taxon>Sistotremastraceae</taxon>
        <taxon>Sertulicium</taxon>
        <taxon>Sertulicium niveocremeum</taxon>
    </lineage>
</organism>
<reference evidence="1 2" key="1">
    <citation type="journal article" date="2016" name="Mol. Biol. Evol.">
        <title>Comparative Genomics of Early-Diverging Mushroom-Forming Fungi Provides Insights into the Origins of Lignocellulose Decay Capabilities.</title>
        <authorList>
            <person name="Nagy L.G."/>
            <person name="Riley R."/>
            <person name="Tritt A."/>
            <person name="Adam C."/>
            <person name="Daum C."/>
            <person name="Floudas D."/>
            <person name="Sun H."/>
            <person name="Yadav J.S."/>
            <person name="Pangilinan J."/>
            <person name="Larsson K.H."/>
            <person name="Matsuura K."/>
            <person name="Barry K."/>
            <person name="Labutti K."/>
            <person name="Kuo R."/>
            <person name="Ohm R.A."/>
            <person name="Bhattacharya S.S."/>
            <person name="Shirouzu T."/>
            <person name="Yoshinaga Y."/>
            <person name="Martin F.M."/>
            <person name="Grigoriev I.V."/>
            <person name="Hibbett D.S."/>
        </authorList>
    </citation>
    <scope>NUCLEOTIDE SEQUENCE [LARGE SCALE GENOMIC DNA]</scope>
    <source>
        <strain evidence="1 2">HHB9708</strain>
    </source>
</reference>
<name>A0A164NYT4_9AGAM</name>
<sequence length="427" mass="47633">MEPKIKPLFVRAHFIDRFKNQHLEPLNVGHVLQHNLALLRGINLAVTTASTSTWDAFSVQKLSAPAPHLRHLQIECIPTYFGSPPQVLTLPESFPGDDCPLETVILNYISPQFLVNRTDFPNLRVLDLSLFMSVSSFGPAEVLHLIAASPQLAQLSIEWKSPILHTPVATLLTPLFPEIVEASALENISLRNWHEDHLAPFLSYIQLPSIKNFNSSIRPSSTHFPFHYLGSIPHEVGLLHSSAPSARIGYEQDSISVAFYPEKYHASFKNPVVSYASHAPFARSSLSFASSFAFDSCTNLAVHASNRIPRDDGGLCNLLSQFPSLQSLRLGGSLVPLFLTNHPDIVYNISADWKVLELVASYDDFGEDLAFFAQKILQESSRDRTHRKPRILNIFCKSDEIRAQLSGKIIAQLGRSIDYVEIHDSLP</sequence>
<evidence type="ECO:0008006" key="3">
    <source>
        <dbReference type="Google" id="ProtNLM"/>
    </source>
</evidence>
<evidence type="ECO:0000313" key="2">
    <source>
        <dbReference type="Proteomes" id="UP000076722"/>
    </source>
</evidence>
<dbReference type="AlphaFoldDB" id="A0A164NYT4"/>
<evidence type="ECO:0000313" key="1">
    <source>
        <dbReference type="EMBL" id="KZS88179.1"/>
    </source>
</evidence>
<keyword evidence="2" id="KW-1185">Reference proteome</keyword>
<proteinExistence type="predicted"/>
<dbReference type="Proteomes" id="UP000076722">
    <property type="component" value="Unassembled WGS sequence"/>
</dbReference>